<dbReference type="InterPro" id="IPR022474">
    <property type="entry name" value="Thiopur_S-MeTfrase_Se/Te_detox"/>
</dbReference>
<dbReference type="Proteomes" id="UP000483379">
    <property type="component" value="Unassembled WGS sequence"/>
</dbReference>
<proteinExistence type="inferred from homology"/>
<feature type="binding site" evidence="9">
    <location>
        <position position="66"/>
    </location>
    <ligand>
        <name>S-adenosyl-L-methionine</name>
        <dbReference type="ChEBI" id="CHEBI:59789"/>
    </ligand>
</feature>
<dbReference type="GO" id="GO:0010038">
    <property type="term" value="P:response to metal ion"/>
    <property type="evidence" value="ECO:0007669"/>
    <property type="project" value="InterPro"/>
</dbReference>
<dbReference type="HAMAP" id="MF_00812">
    <property type="entry name" value="Thiopur_methtran"/>
    <property type="match status" value="1"/>
</dbReference>
<dbReference type="InterPro" id="IPR008854">
    <property type="entry name" value="TPMT"/>
</dbReference>
<feature type="binding site" evidence="9">
    <location>
        <position position="10"/>
    </location>
    <ligand>
        <name>S-adenosyl-L-methionine</name>
        <dbReference type="ChEBI" id="CHEBI:59789"/>
    </ligand>
</feature>
<evidence type="ECO:0000256" key="3">
    <source>
        <dbReference type="ARBA" id="ARBA00008145"/>
    </source>
</evidence>
<dbReference type="GO" id="GO:0032259">
    <property type="term" value="P:methylation"/>
    <property type="evidence" value="ECO:0007669"/>
    <property type="project" value="UniProtKB-KW"/>
</dbReference>
<dbReference type="NCBIfam" id="TIGR03840">
    <property type="entry name" value="TMPT_Se_Te"/>
    <property type="match status" value="1"/>
</dbReference>
<comment type="subcellular location">
    <subcellularLocation>
        <location evidence="2 9">Cytoplasm</location>
    </subcellularLocation>
</comment>
<comment type="caution">
    <text evidence="10">The sequence shown here is derived from an EMBL/GenBank/DDBJ whole genome shotgun (WGS) entry which is preliminary data.</text>
</comment>
<name>A0A6M0JUX5_9GAMM</name>
<evidence type="ECO:0000256" key="6">
    <source>
        <dbReference type="ARBA" id="ARBA00022603"/>
    </source>
</evidence>
<reference evidence="10 11" key="1">
    <citation type="submission" date="2020-02" db="EMBL/GenBank/DDBJ databases">
        <title>Genome sequences of Thiorhodococcus mannitoliphagus and Thiorhodococcus minor, purple sulfur photosynthetic bacteria in the gammaproteobacterial family, Chromatiaceae.</title>
        <authorList>
            <person name="Aviles F.A."/>
            <person name="Meyer T.E."/>
            <person name="Kyndt J.A."/>
        </authorList>
    </citation>
    <scope>NUCLEOTIDE SEQUENCE [LARGE SCALE GENOMIC DNA]</scope>
    <source>
        <strain evidence="10 11">DSM 11518</strain>
    </source>
</reference>
<evidence type="ECO:0000313" key="11">
    <source>
        <dbReference type="Proteomes" id="UP000483379"/>
    </source>
</evidence>
<dbReference type="NCBIfam" id="NF009732">
    <property type="entry name" value="PRK13255.1"/>
    <property type="match status" value="1"/>
</dbReference>
<protein>
    <recommendedName>
        <fullName evidence="4 9">Thiopurine S-methyltransferase</fullName>
        <ecNumber evidence="4 9">2.1.1.67</ecNumber>
    </recommendedName>
    <alternativeName>
        <fullName evidence="9">Thiopurine methyltransferase</fullName>
    </alternativeName>
</protein>
<evidence type="ECO:0000256" key="9">
    <source>
        <dbReference type="HAMAP-Rule" id="MF_00812"/>
    </source>
</evidence>
<dbReference type="GO" id="GO:0008119">
    <property type="term" value="F:thiopurine S-methyltransferase activity"/>
    <property type="evidence" value="ECO:0007669"/>
    <property type="project" value="UniProtKB-UniRule"/>
</dbReference>
<dbReference type="InterPro" id="IPR025835">
    <property type="entry name" value="Thiopurine_S-MeTrfase"/>
</dbReference>
<feature type="binding site" evidence="9">
    <location>
        <position position="45"/>
    </location>
    <ligand>
        <name>S-adenosyl-L-methionine</name>
        <dbReference type="ChEBI" id="CHEBI:59789"/>
    </ligand>
</feature>
<evidence type="ECO:0000256" key="7">
    <source>
        <dbReference type="ARBA" id="ARBA00022679"/>
    </source>
</evidence>
<evidence type="ECO:0000313" key="10">
    <source>
        <dbReference type="EMBL" id="NEV61352.1"/>
    </source>
</evidence>
<evidence type="ECO:0000256" key="1">
    <source>
        <dbReference type="ARBA" id="ARBA00000903"/>
    </source>
</evidence>
<organism evidence="10 11">
    <name type="scientific">Thiorhodococcus minor</name>
    <dbReference type="NCBI Taxonomy" id="57489"/>
    <lineage>
        <taxon>Bacteria</taxon>
        <taxon>Pseudomonadati</taxon>
        <taxon>Pseudomonadota</taxon>
        <taxon>Gammaproteobacteria</taxon>
        <taxon>Chromatiales</taxon>
        <taxon>Chromatiaceae</taxon>
        <taxon>Thiorhodococcus</taxon>
    </lineage>
</organism>
<evidence type="ECO:0000256" key="2">
    <source>
        <dbReference type="ARBA" id="ARBA00004496"/>
    </source>
</evidence>
<dbReference type="InterPro" id="IPR029063">
    <property type="entry name" value="SAM-dependent_MTases_sf"/>
</dbReference>
<dbReference type="FunFam" id="3.40.50.150:FF:000101">
    <property type="entry name" value="Thiopurine S-methyltransferase"/>
    <property type="match status" value="1"/>
</dbReference>
<dbReference type="PROSITE" id="PS51585">
    <property type="entry name" value="SAM_MT_TPMT"/>
    <property type="match status" value="1"/>
</dbReference>
<dbReference type="RefSeq" id="WP_164451490.1">
    <property type="nucleotide sequence ID" value="NZ_JAAIJQ010000011.1"/>
</dbReference>
<keyword evidence="7 9" id="KW-0808">Transferase</keyword>
<dbReference type="SUPFAM" id="SSF53335">
    <property type="entry name" value="S-adenosyl-L-methionine-dependent methyltransferases"/>
    <property type="match status" value="1"/>
</dbReference>
<dbReference type="Pfam" id="PF05724">
    <property type="entry name" value="TPMT"/>
    <property type="match status" value="1"/>
</dbReference>
<keyword evidence="6 9" id="KW-0489">Methyltransferase</keyword>
<keyword evidence="8 9" id="KW-0949">S-adenosyl-L-methionine</keyword>
<dbReference type="PANTHER" id="PTHR10259">
    <property type="entry name" value="THIOPURINE S-METHYLTRANSFERASE"/>
    <property type="match status" value="1"/>
</dbReference>
<dbReference type="EC" id="2.1.1.67" evidence="4 9"/>
<evidence type="ECO:0000256" key="4">
    <source>
        <dbReference type="ARBA" id="ARBA00011905"/>
    </source>
</evidence>
<feature type="binding site" evidence="9">
    <location>
        <position position="123"/>
    </location>
    <ligand>
        <name>S-adenosyl-L-methionine</name>
        <dbReference type="ChEBI" id="CHEBI:59789"/>
    </ligand>
</feature>
<dbReference type="Gene3D" id="3.40.50.150">
    <property type="entry name" value="Vaccinia Virus protein VP39"/>
    <property type="match status" value="1"/>
</dbReference>
<dbReference type="GO" id="GO:0005737">
    <property type="term" value="C:cytoplasm"/>
    <property type="evidence" value="ECO:0007669"/>
    <property type="project" value="UniProtKB-SubCell"/>
</dbReference>
<comment type="similarity">
    <text evidence="3 9">Belongs to the class I-like SAM-binding methyltransferase superfamily. TPMT family.</text>
</comment>
<comment type="catalytic activity">
    <reaction evidence="1 9">
        <text>S-adenosyl-L-methionine + a thiopurine = S-adenosyl-L-homocysteine + a thiopurine S-methylether.</text>
        <dbReference type="EC" id="2.1.1.67"/>
    </reaction>
</comment>
<keyword evidence="5 9" id="KW-0963">Cytoplasm</keyword>
<evidence type="ECO:0000256" key="8">
    <source>
        <dbReference type="ARBA" id="ARBA00022691"/>
    </source>
</evidence>
<gene>
    <name evidence="9" type="primary">tpm</name>
    <name evidence="10" type="ORF">G3446_05475</name>
</gene>
<dbReference type="PANTHER" id="PTHR10259:SF11">
    <property type="entry name" value="THIOPURINE S-METHYLTRANSFERASE"/>
    <property type="match status" value="1"/>
</dbReference>
<dbReference type="EMBL" id="JAAIJQ010000011">
    <property type="protein sequence ID" value="NEV61352.1"/>
    <property type="molecule type" value="Genomic_DNA"/>
</dbReference>
<sequence>MEPEFWLERWQRREIGWHLNEINSHLQDHWHKLDLPKGSPVFVPLCGKTLDLLWLVSQGYQVVGVELSQIAVEELFAEHRLTPAISREGHFLRYCVDELSVLCGDFFELESRDLSGVEAVFDRASLIALPPSMRPGYAARMGQLFPNGVDTLLVTLSYDQDEMTGPPFSVHRTEVERLYGETYRIERLASFDALAESPHFQQRGLTALREEVYRLRPSP</sequence>
<evidence type="ECO:0000256" key="5">
    <source>
        <dbReference type="ARBA" id="ARBA00022490"/>
    </source>
</evidence>
<keyword evidence="11" id="KW-1185">Reference proteome</keyword>
<accession>A0A6M0JUX5</accession>
<dbReference type="PIRSF" id="PIRSF023956">
    <property type="entry name" value="Thiopurine_S-methyltransferase"/>
    <property type="match status" value="1"/>
</dbReference>
<dbReference type="AlphaFoldDB" id="A0A6M0JUX5"/>